<feature type="domain" description="AMP-binding enzyme C-terminal" evidence="4">
    <location>
        <begin position="469"/>
        <end position="558"/>
    </location>
</feature>
<accession>A0A8H7B0R2</accession>
<dbReference type="PANTHER" id="PTHR43201">
    <property type="entry name" value="ACYL-COA SYNTHETASE"/>
    <property type="match status" value="1"/>
</dbReference>
<dbReference type="GO" id="GO:0006631">
    <property type="term" value="P:fatty acid metabolic process"/>
    <property type="evidence" value="ECO:0007669"/>
    <property type="project" value="TreeGrafter"/>
</dbReference>
<dbReference type="Proteomes" id="UP000596902">
    <property type="component" value="Unassembled WGS sequence"/>
</dbReference>
<evidence type="ECO:0000259" key="4">
    <source>
        <dbReference type="Pfam" id="PF13193"/>
    </source>
</evidence>
<gene>
    <name evidence="5" type="ORF">GT037_009566</name>
</gene>
<dbReference type="Pfam" id="PF13193">
    <property type="entry name" value="AMP-binding_C"/>
    <property type="match status" value="1"/>
</dbReference>
<dbReference type="InterPro" id="IPR025110">
    <property type="entry name" value="AMP-bd_C"/>
</dbReference>
<dbReference type="InterPro" id="IPR000873">
    <property type="entry name" value="AMP-dep_synth/lig_dom"/>
</dbReference>
<sequence length="591" mass="65766">MLKWEPDTNRMDDRCCVIPKHSGRNVLPNTPLFSRILRFASWTPARIAIDDVRLNLQRTHLELLSDVLALRESIYHLLTDAALEALEKRNEVYIAVIAAGGYEYTVAVLAILALGAAVVPLTPALPVEEAVYFVEKSRAVLVLASSLDWIKCLDLEKRIGMTSDKHFRAVAIKPSISSPIVDARDIIISSDRALDENAPAVVIFTSGTTGAPKGAVMRRAFIFDCALEVADHYQLDQNDVVLHVLPVHHATGVGINFFPSLVSGSRIEFRSGGFDEKQMWERWKQGATDPRKRLTIFSGVPTIYMRMRRYYQNKIRKLPADEIAKYVAGARQFRACLCGTSALPQPLNNFWKSMMQKPILQRYGATEFGAIFKMRLGDNDVPEGSVGEIASGVDVRLSGGDEGEVLVKSPHMFSKYLRDPEETARAHDPDGYFRSGDIARRDGKYYYIIGRASLDIIKSGGYKISALDVERELLSLSYVAEAMVVGVPDEEYGQRVAALISLQEGNMPTGPLRTNGAAKHVLTIDALRRDLRERLAGYKLPTLLRIADGELPKTATGKVQKKVLGPHYFPADHHELPKVQRWVARSTLAKL</sequence>
<dbReference type="PANTHER" id="PTHR43201:SF8">
    <property type="entry name" value="ACYL-COA SYNTHETASE FAMILY MEMBER 3"/>
    <property type="match status" value="1"/>
</dbReference>
<evidence type="ECO:0000256" key="1">
    <source>
        <dbReference type="ARBA" id="ARBA00004685"/>
    </source>
</evidence>
<proteinExistence type="inferred from homology"/>
<evidence type="ECO:0000259" key="3">
    <source>
        <dbReference type="Pfam" id="PF00501"/>
    </source>
</evidence>
<protein>
    <submittedName>
        <fullName evidence="5">Fatty-acyl-synthase</fullName>
    </submittedName>
</protein>
<dbReference type="GeneID" id="62207791"/>
<dbReference type="RefSeq" id="XP_038782888.1">
    <property type="nucleotide sequence ID" value="XM_038934613.1"/>
</dbReference>
<dbReference type="PROSITE" id="PS00455">
    <property type="entry name" value="AMP_BINDING"/>
    <property type="match status" value="1"/>
</dbReference>
<dbReference type="EMBL" id="JAAABM010000016">
    <property type="protein sequence ID" value="KAF7672535.1"/>
    <property type="molecule type" value="Genomic_DNA"/>
</dbReference>
<dbReference type="Gene3D" id="3.40.50.12780">
    <property type="entry name" value="N-terminal domain of ligase-like"/>
    <property type="match status" value="1"/>
</dbReference>
<name>A0A8H7B0R2_9PLEO</name>
<organism evidence="5 6">
    <name type="scientific">Alternaria burnsii</name>
    <dbReference type="NCBI Taxonomy" id="1187904"/>
    <lineage>
        <taxon>Eukaryota</taxon>
        <taxon>Fungi</taxon>
        <taxon>Dikarya</taxon>
        <taxon>Ascomycota</taxon>
        <taxon>Pezizomycotina</taxon>
        <taxon>Dothideomycetes</taxon>
        <taxon>Pleosporomycetidae</taxon>
        <taxon>Pleosporales</taxon>
        <taxon>Pleosporineae</taxon>
        <taxon>Pleosporaceae</taxon>
        <taxon>Alternaria</taxon>
        <taxon>Alternaria sect. Alternaria</taxon>
    </lineage>
</organism>
<dbReference type="AlphaFoldDB" id="A0A8H7B0R2"/>
<feature type="domain" description="AMP-dependent synthetase/ligase" evidence="3">
    <location>
        <begin position="82"/>
        <end position="417"/>
    </location>
</feature>
<dbReference type="Pfam" id="PF00501">
    <property type="entry name" value="AMP-binding"/>
    <property type="match status" value="1"/>
</dbReference>
<dbReference type="InterPro" id="IPR042099">
    <property type="entry name" value="ANL_N_sf"/>
</dbReference>
<evidence type="ECO:0000256" key="2">
    <source>
        <dbReference type="ARBA" id="ARBA00006432"/>
    </source>
</evidence>
<evidence type="ECO:0000313" key="6">
    <source>
        <dbReference type="Proteomes" id="UP000596902"/>
    </source>
</evidence>
<dbReference type="InterPro" id="IPR045851">
    <property type="entry name" value="AMP-bd_C_sf"/>
</dbReference>
<evidence type="ECO:0000313" key="5">
    <source>
        <dbReference type="EMBL" id="KAF7672535.1"/>
    </source>
</evidence>
<comment type="similarity">
    <text evidence="2">Belongs to the ATP-dependent AMP-binding enzyme family.</text>
</comment>
<keyword evidence="6" id="KW-1185">Reference proteome</keyword>
<reference evidence="5" key="1">
    <citation type="submission" date="2020-01" db="EMBL/GenBank/DDBJ databases">
        <authorList>
            <person name="Feng Z.H.Z."/>
        </authorList>
    </citation>
    <scope>NUCLEOTIDE SEQUENCE</scope>
    <source>
        <strain evidence="5">CBS107.38</strain>
    </source>
</reference>
<dbReference type="GO" id="GO:0031956">
    <property type="term" value="F:medium-chain fatty acid-CoA ligase activity"/>
    <property type="evidence" value="ECO:0007669"/>
    <property type="project" value="TreeGrafter"/>
</dbReference>
<dbReference type="SUPFAM" id="SSF56801">
    <property type="entry name" value="Acetyl-CoA synthetase-like"/>
    <property type="match status" value="1"/>
</dbReference>
<dbReference type="InterPro" id="IPR020845">
    <property type="entry name" value="AMP-binding_CS"/>
</dbReference>
<dbReference type="Gene3D" id="3.30.300.30">
    <property type="match status" value="1"/>
</dbReference>
<reference evidence="5" key="2">
    <citation type="submission" date="2020-08" db="EMBL/GenBank/DDBJ databases">
        <title>Draft Genome Sequence of Cumin Blight Pathogen Alternaria burnsii.</title>
        <authorList>
            <person name="Feng Z."/>
        </authorList>
    </citation>
    <scope>NUCLEOTIDE SEQUENCE</scope>
    <source>
        <strain evidence="5">CBS107.38</strain>
    </source>
</reference>
<comment type="caution">
    <text evidence="5">The sequence shown here is derived from an EMBL/GenBank/DDBJ whole genome shotgun (WGS) entry which is preliminary data.</text>
</comment>
<comment type="pathway">
    <text evidence="1">Mycotoxin biosynthesis.</text>
</comment>